<keyword evidence="1" id="KW-0812">Transmembrane</keyword>
<reference evidence="2 3" key="1">
    <citation type="submission" date="2024-09" db="EMBL/GenBank/DDBJ databases">
        <authorList>
            <person name="Sun Q."/>
            <person name="Mori K."/>
        </authorList>
    </citation>
    <scope>NUCLEOTIDE SEQUENCE [LARGE SCALE GENOMIC DNA]</scope>
    <source>
        <strain evidence="2 3">TISTR 2452</strain>
    </source>
</reference>
<gene>
    <name evidence="2" type="ORF">ACFFSY_11555</name>
</gene>
<keyword evidence="1" id="KW-1133">Transmembrane helix</keyword>
<dbReference type="Proteomes" id="UP001589747">
    <property type="component" value="Unassembled WGS sequence"/>
</dbReference>
<proteinExistence type="predicted"/>
<dbReference type="RefSeq" id="WP_377493966.1">
    <property type="nucleotide sequence ID" value="NZ_JBHMDO010000021.1"/>
</dbReference>
<keyword evidence="3" id="KW-1185">Reference proteome</keyword>
<organism evidence="2 3">
    <name type="scientific">Paenibacillus aurantiacus</name>
    <dbReference type="NCBI Taxonomy" id="1936118"/>
    <lineage>
        <taxon>Bacteria</taxon>
        <taxon>Bacillati</taxon>
        <taxon>Bacillota</taxon>
        <taxon>Bacilli</taxon>
        <taxon>Bacillales</taxon>
        <taxon>Paenibacillaceae</taxon>
        <taxon>Paenibacillus</taxon>
    </lineage>
</organism>
<sequence length="124" mass="13526">MTHRKNVALLVCVAVVIAALVGYVLLHTFTREISGTVEGSVGKEVLEFNCSDQIRKWNGGSGDDIGYLCEAHISANTTIEDSEGNPITLADIANGDRVRILLSKPYNKRDIHAVKARKVIVLHN</sequence>
<dbReference type="EMBL" id="JBHMDO010000021">
    <property type="protein sequence ID" value="MFB9326550.1"/>
    <property type="molecule type" value="Genomic_DNA"/>
</dbReference>
<accession>A0ABV5KNT3</accession>
<keyword evidence="1" id="KW-0472">Membrane</keyword>
<feature type="transmembrane region" description="Helical" evidence="1">
    <location>
        <begin position="7"/>
        <end position="26"/>
    </location>
</feature>
<comment type="caution">
    <text evidence="2">The sequence shown here is derived from an EMBL/GenBank/DDBJ whole genome shotgun (WGS) entry which is preliminary data.</text>
</comment>
<evidence type="ECO:0000313" key="2">
    <source>
        <dbReference type="EMBL" id="MFB9326550.1"/>
    </source>
</evidence>
<evidence type="ECO:0000256" key="1">
    <source>
        <dbReference type="SAM" id="Phobius"/>
    </source>
</evidence>
<evidence type="ECO:0000313" key="3">
    <source>
        <dbReference type="Proteomes" id="UP001589747"/>
    </source>
</evidence>
<protein>
    <submittedName>
        <fullName evidence="2">Uncharacterized protein</fullName>
    </submittedName>
</protein>
<name>A0ABV5KNT3_9BACL</name>